<feature type="domain" description="MYND-type" evidence="9">
    <location>
        <begin position="1656"/>
        <end position="1695"/>
    </location>
</feature>
<dbReference type="Proteomes" id="UP000650533">
    <property type="component" value="Chromosome 5"/>
</dbReference>
<dbReference type="InterPro" id="IPR019378">
    <property type="entry name" value="GDP-Fuc_O-FucTrfase"/>
</dbReference>
<dbReference type="GeneID" id="67031094"/>
<keyword evidence="8" id="KW-0472">Membrane</keyword>
<dbReference type="CDD" id="cd11296">
    <property type="entry name" value="O-FucT_like"/>
    <property type="match status" value="1"/>
</dbReference>
<evidence type="ECO:0000256" key="8">
    <source>
        <dbReference type="SAM" id="Phobius"/>
    </source>
</evidence>
<dbReference type="GO" id="GO:0008270">
    <property type="term" value="F:zinc ion binding"/>
    <property type="evidence" value="ECO:0007669"/>
    <property type="project" value="UniProtKB-KW"/>
</dbReference>
<dbReference type="Gene3D" id="6.10.140.2220">
    <property type="match status" value="1"/>
</dbReference>
<evidence type="ECO:0000256" key="7">
    <source>
        <dbReference type="PROSITE-ProRule" id="PRU00134"/>
    </source>
</evidence>
<reference evidence="10" key="1">
    <citation type="submission" date="2020-05" db="EMBL/GenBank/DDBJ databases">
        <title>Evolutionary and genomic comparisons of hybrid uninucleate and nonhybrid Rhizoctonia fungi.</title>
        <authorList>
            <person name="Li C."/>
            <person name="Chen X."/>
        </authorList>
    </citation>
    <scope>NUCLEOTIDE SEQUENCE</scope>
    <source>
        <strain evidence="10">AG-1 IA</strain>
    </source>
</reference>
<dbReference type="PROSITE" id="PS50865">
    <property type="entry name" value="ZF_MYND_2"/>
    <property type="match status" value="1"/>
</dbReference>
<dbReference type="GO" id="GO:0000981">
    <property type="term" value="F:DNA-binding transcription factor activity, RNA polymerase II-specific"/>
    <property type="evidence" value="ECO:0007669"/>
    <property type="project" value="TreeGrafter"/>
</dbReference>
<dbReference type="KEGG" id="rsx:RhiXN_08815"/>
<protein>
    <submittedName>
        <fullName evidence="10">MYND Zn-finger protein</fullName>
    </submittedName>
</protein>
<evidence type="ECO:0000256" key="5">
    <source>
        <dbReference type="ARBA" id="ARBA00023253"/>
    </source>
</evidence>
<dbReference type="InterPro" id="IPR024119">
    <property type="entry name" value="TF_DEAF-1"/>
</dbReference>
<keyword evidence="5" id="KW-0294">Fucose metabolism</keyword>
<dbReference type="EMBL" id="CP059662">
    <property type="protein sequence ID" value="QRW19840.1"/>
    <property type="molecule type" value="Genomic_DNA"/>
</dbReference>
<dbReference type="PROSITE" id="PS01360">
    <property type="entry name" value="ZF_MYND_1"/>
    <property type="match status" value="1"/>
</dbReference>
<dbReference type="RefSeq" id="XP_043180077.1">
    <property type="nucleotide sequence ID" value="XM_043328631.1"/>
</dbReference>
<evidence type="ECO:0000256" key="3">
    <source>
        <dbReference type="ARBA" id="ARBA00022771"/>
    </source>
</evidence>
<evidence type="ECO:0000259" key="9">
    <source>
        <dbReference type="PROSITE" id="PS50865"/>
    </source>
</evidence>
<feature type="transmembrane region" description="Helical" evidence="8">
    <location>
        <begin position="92"/>
        <end position="110"/>
    </location>
</feature>
<dbReference type="Pfam" id="PF01753">
    <property type="entry name" value="zf-MYND"/>
    <property type="match status" value="1"/>
</dbReference>
<gene>
    <name evidence="10" type="ORF">RhiXN_08815</name>
</gene>
<keyword evidence="8" id="KW-1133">Transmembrane helix</keyword>
<keyword evidence="2" id="KW-0479">Metal-binding</keyword>
<evidence type="ECO:0000313" key="10">
    <source>
        <dbReference type="EMBL" id="QRW19840.1"/>
    </source>
</evidence>
<dbReference type="GO" id="GO:0005634">
    <property type="term" value="C:nucleus"/>
    <property type="evidence" value="ECO:0007669"/>
    <property type="project" value="TreeGrafter"/>
</dbReference>
<organism evidence="10 11">
    <name type="scientific">Rhizoctonia solani</name>
    <dbReference type="NCBI Taxonomy" id="456999"/>
    <lineage>
        <taxon>Eukaryota</taxon>
        <taxon>Fungi</taxon>
        <taxon>Dikarya</taxon>
        <taxon>Basidiomycota</taxon>
        <taxon>Agaricomycotina</taxon>
        <taxon>Agaricomycetes</taxon>
        <taxon>Cantharellales</taxon>
        <taxon>Ceratobasidiaceae</taxon>
        <taxon>Rhizoctonia</taxon>
    </lineage>
</organism>
<evidence type="ECO:0000256" key="2">
    <source>
        <dbReference type="ARBA" id="ARBA00022723"/>
    </source>
</evidence>
<keyword evidence="8" id="KW-0812">Transmembrane</keyword>
<keyword evidence="4" id="KW-0862">Zinc</keyword>
<name>A0A8H8NUM3_9AGAM</name>
<keyword evidence="3 7" id="KW-0863">Zinc-finger</keyword>
<keyword evidence="6" id="KW-0119">Carbohydrate metabolism</keyword>
<dbReference type="InterPro" id="IPR027974">
    <property type="entry name" value="DUF4470"/>
</dbReference>
<dbReference type="PANTHER" id="PTHR10237:SF15">
    <property type="entry name" value="LD37257P"/>
    <property type="match status" value="1"/>
</dbReference>
<evidence type="ECO:0000313" key="11">
    <source>
        <dbReference type="Proteomes" id="UP000650533"/>
    </source>
</evidence>
<dbReference type="PANTHER" id="PTHR10237">
    <property type="entry name" value="DEFORMED EPIDERMAL AUTOREGULATORY FACTOR 1 HOMOLOG SUPPRESSIN"/>
    <property type="match status" value="1"/>
</dbReference>
<accession>A0A8H8NUM3</accession>
<dbReference type="InterPro" id="IPR002893">
    <property type="entry name" value="Znf_MYND"/>
</dbReference>
<evidence type="ECO:0000256" key="1">
    <source>
        <dbReference type="ARBA" id="ARBA00022679"/>
    </source>
</evidence>
<evidence type="ECO:0000256" key="4">
    <source>
        <dbReference type="ARBA" id="ARBA00022833"/>
    </source>
</evidence>
<evidence type="ECO:0000256" key="6">
    <source>
        <dbReference type="ARBA" id="ARBA00023277"/>
    </source>
</evidence>
<dbReference type="SUPFAM" id="SSF144232">
    <property type="entry name" value="HIT/MYND zinc finger-like"/>
    <property type="match status" value="1"/>
</dbReference>
<dbReference type="Gene3D" id="3.40.50.11350">
    <property type="match status" value="1"/>
</dbReference>
<dbReference type="Pfam" id="PF14737">
    <property type="entry name" value="DUF4470"/>
    <property type="match status" value="1"/>
</dbReference>
<keyword evidence="1" id="KW-0808">Transferase</keyword>
<sequence>MSVFPDEYRQTATHYGIFGLTGNSEQRCQAGQVPKLLEYEDPLDLDTKFGHVNAGYELVAQGPSASGSSSYLPPLWGVPNWAEARTRPRPRVIAMGVTIFLGFLAAVYWGKSILSSNLQEPSWASDSTNFDLIFLKEDQLPQHNLSAAFPEGKNGRYLRFSNQERLLNTILAYSADRAPVFSPFEAWAHPPRDDTTLDGQRNVLKIPYNALLSGPTSGMSWGPGDKHPRAVSQKYWEVVCPGSERRVVNADEVMKQVGRESDGIKMLTDWAKLMRDMPERCVEIQGTQVFDFYLIGSTRILSLWEAFKNHPTVRLLEDSEVVKNGVRENMNKLQKIDGAQRPYIPKTTGTIEGLLGIHIRRGDFRGDLGKDNGHCFNLGRWGATYSGWNQLPELHDKYDPPSREGVEGGQYTPAIREYYLKHCLPTVEQVVSRVRELLGDNHARLSHIFIANNAEDEYLADLRRGLVADGWEGSNIVTSKELELNWQATSAGNAVDMAILSRAEAFIGNGWSSMTSNIVMRRLTTGQTPETAVSLTQDLSPEQYTADILLLGCGDPRNILFTLYSDLTVGQTARNFDVTCCDIEPAILARNILLFSLLDRDENIDRVWDIFYHFKINNQAMKIIATHSQTLYEYAKDIDSWKRSRAGSFIKMVDTRTLGELRRIWKSYADFPRLSIERKNQILKEQVDLSSSVAEKGSHALSPSRSAGMLWPQAMTPVAELYSRYWKTGTTFTLAPDLSAATNLNPTFLYSLSGEGFSPHYGTFPSGFHFITAFAPIKSDPAFSAPSTGSAAIDACKKQFDAWCRAFRVCRKNESITIRFFAGDAISFCQALRRFKSTGNPSTGVFVSAYRATLIHLDELAASKPSAPTTFDIIDTSNLTDHLGLLNLLLATHTLLKRNPDSQAVLFTETLLPAGKDATKSFLDRICTDVPTISLLLGIAPRPYVSNFTTQSNAHEIIFSKHLEQYHERVAWSDPSRGDSARQKHHRPFTVSFEPEPLARVLYGVYDNMFANEKITNMMSDLSVTPNGLRLRSEVHFHRETVALLFRALSRRIHLRSGSWEEVANQFIHMCQADESRILESNCYQDMCLQFHLCGIFTVDTLKPNWATDLGLRVNPRSAVFKDWSSLPPVVCLALTVPRRRLGVFTGKPERIGTPTLQCAVSVPGSHDNIFSAIHLVWGKCVKLEGCDRLVVEEDHNGQRGQSALVVLFWVSTRILEFPGTQVALRLKSTPSSTFLFMDKLGVYLEVFGTNVTDREHVNILAYWPALVSDSCNAPSPEPLLPLLEPSSEHLCDAVVTGPKNQRVDSLSIRFDVKNSREQIDLQNGAIVSAKQVSPCTVELKIGSHCHLLSYPYPIYGKNNKVRIARKSLYVEVIFPVSTPNDYSGYFLSPAPVINVGACTTWNLHHINLAQLPTLDVTNPTKVDWLNALTALQLSEREKAIRNGDETEKHASINALINMKDSIHAITMNFSGIQGHRTRTIGLCEKSMGGVYAILLIGGLKLDPASSTVILDTAVVPLSNGRMPLLIKGIQKIQNAGTLVQVNTVGYEVEAWKKFIPAFVERCRTWSHFPSCEYKSQGSIPLTTVYDENPICTCGEGVGFSSSEWKSAEWKDLLPFATRAAICPIFSVSYIERVAGNWSEHHQTPPATIKKSLDICWACGGDGKPTLLACSRCKKARYCSIECQHQDWKVHKGDCKTN</sequence>
<dbReference type="Pfam" id="PF10250">
    <property type="entry name" value="O-FucT"/>
    <property type="match status" value="1"/>
</dbReference>
<proteinExistence type="predicted"/>